<evidence type="ECO:0000256" key="5">
    <source>
        <dbReference type="ARBA" id="ARBA00022692"/>
    </source>
</evidence>
<feature type="transmembrane region" description="Helical" evidence="8">
    <location>
        <begin position="123"/>
        <end position="144"/>
    </location>
</feature>
<protein>
    <submittedName>
        <fullName evidence="9">AEC family transporter</fullName>
    </submittedName>
</protein>
<comment type="subcellular location">
    <subcellularLocation>
        <location evidence="1">Cell membrane</location>
        <topology evidence="1">Multi-pass membrane protein</topology>
    </subcellularLocation>
</comment>
<evidence type="ECO:0000256" key="6">
    <source>
        <dbReference type="ARBA" id="ARBA00022989"/>
    </source>
</evidence>
<feature type="transmembrane region" description="Helical" evidence="8">
    <location>
        <begin position="248"/>
        <end position="267"/>
    </location>
</feature>
<feature type="transmembrane region" description="Helical" evidence="8">
    <location>
        <begin position="185"/>
        <end position="204"/>
    </location>
</feature>
<dbReference type="GO" id="GO:0005886">
    <property type="term" value="C:plasma membrane"/>
    <property type="evidence" value="ECO:0007669"/>
    <property type="project" value="UniProtKB-SubCell"/>
</dbReference>
<keyword evidence="5 8" id="KW-0812">Transmembrane</keyword>
<evidence type="ECO:0000256" key="1">
    <source>
        <dbReference type="ARBA" id="ARBA00004651"/>
    </source>
</evidence>
<dbReference type="EMBL" id="VDUY01000001">
    <property type="protein sequence ID" value="TXL68286.1"/>
    <property type="molecule type" value="Genomic_DNA"/>
</dbReference>
<keyword evidence="6 8" id="KW-1133">Transmembrane helix</keyword>
<keyword evidence="10" id="KW-1185">Reference proteome</keyword>
<dbReference type="RefSeq" id="WP_147702427.1">
    <property type="nucleotide sequence ID" value="NZ_VDUY01000001.1"/>
</dbReference>
<evidence type="ECO:0000256" key="2">
    <source>
        <dbReference type="ARBA" id="ARBA00010145"/>
    </source>
</evidence>
<evidence type="ECO:0000256" key="8">
    <source>
        <dbReference type="SAM" id="Phobius"/>
    </source>
</evidence>
<dbReference type="GO" id="GO:0055085">
    <property type="term" value="P:transmembrane transport"/>
    <property type="evidence" value="ECO:0007669"/>
    <property type="project" value="InterPro"/>
</dbReference>
<gene>
    <name evidence="9" type="ORF">FHP08_00925</name>
</gene>
<feature type="transmembrane region" description="Helical" evidence="8">
    <location>
        <begin position="34"/>
        <end position="53"/>
    </location>
</feature>
<keyword evidence="4" id="KW-1003">Cell membrane</keyword>
<feature type="transmembrane region" description="Helical" evidence="8">
    <location>
        <begin position="306"/>
        <end position="326"/>
    </location>
</feature>
<dbReference type="Proteomes" id="UP000321548">
    <property type="component" value="Unassembled WGS sequence"/>
</dbReference>
<evidence type="ECO:0000256" key="3">
    <source>
        <dbReference type="ARBA" id="ARBA00022448"/>
    </source>
</evidence>
<keyword evidence="3" id="KW-0813">Transport</keyword>
<feature type="transmembrane region" description="Helical" evidence="8">
    <location>
        <begin position="216"/>
        <end position="236"/>
    </location>
</feature>
<feature type="transmembrane region" description="Helical" evidence="8">
    <location>
        <begin position="94"/>
        <end position="117"/>
    </location>
</feature>
<dbReference type="InterPro" id="IPR038770">
    <property type="entry name" value="Na+/solute_symporter_sf"/>
</dbReference>
<dbReference type="Gene3D" id="1.20.1530.20">
    <property type="match status" value="1"/>
</dbReference>
<dbReference type="AlphaFoldDB" id="A0A5C8P3Q0"/>
<dbReference type="InterPro" id="IPR004776">
    <property type="entry name" value="Mem_transp_PIN-like"/>
</dbReference>
<evidence type="ECO:0000256" key="7">
    <source>
        <dbReference type="ARBA" id="ARBA00023136"/>
    </source>
</evidence>
<dbReference type="PANTHER" id="PTHR36838">
    <property type="entry name" value="AUXIN EFFLUX CARRIER FAMILY PROTEIN"/>
    <property type="match status" value="1"/>
</dbReference>
<evidence type="ECO:0000256" key="4">
    <source>
        <dbReference type="ARBA" id="ARBA00022475"/>
    </source>
</evidence>
<reference evidence="9 10" key="1">
    <citation type="submission" date="2019-06" db="EMBL/GenBank/DDBJ databases">
        <title>Quisquiliibacterium sp. nov., isolated from a maize field.</title>
        <authorList>
            <person name="Lin S.-Y."/>
            <person name="Tsai C.-F."/>
            <person name="Young C.-C."/>
        </authorList>
    </citation>
    <scope>NUCLEOTIDE SEQUENCE [LARGE SCALE GENOMIC DNA]</scope>
    <source>
        <strain evidence="9 10">CC-CFT501</strain>
    </source>
</reference>
<comment type="similarity">
    <text evidence="2">Belongs to the auxin efflux carrier (TC 2.A.69) family.</text>
</comment>
<evidence type="ECO:0000313" key="9">
    <source>
        <dbReference type="EMBL" id="TXL68286.1"/>
    </source>
</evidence>
<feature type="transmembrane region" description="Helical" evidence="8">
    <location>
        <begin position="273"/>
        <end position="294"/>
    </location>
</feature>
<keyword evidence="7 8" id="KW-0472">Membrane</keyword>
<evidence type="ECO:0000313" key="10">
    <source>
        <dbReference type="Proteomes" id="UP000321548"/>
    </source>
</evidence>
<accession>A0A5C8P3Q0</accession>
<sequence length="329" mass="33814">MPIFFEVIFPVVVLIAIGYGAARAGRFTDAAVRALSDATFLIFMPALLFGALARVEFDTLSPGAALAYYGAGLPLFAAVLGVQRCRGVPMDQAVIQALCGVFSNTAMLGIPLVRLAFGEEGLAFLLTIIALHALTFLTLGTLLIELSGGAAPAAHARGGAAADAAPHRDRGRLAAQVALVVRNSLIHPVVLPILAGLAFSAAGLKLPRPLDVPLGMLAGAAAPLCLVLLGASLAQFDLRRGLRGAASLAALKSFVHPVVAYAIGRWLLELPPLPLAVATVTASLPIGANVYLFAQRYRAGAEQASAGVTLSTLIAAASLPLLLLVLPGR</sequence>
<dbReference type="PANTHER" id="PTHR36838:SF1">
    <property type="entry name" value="SLR1864 PROTEIN"/>
    <property type="match status" value="1"/>
</dbReference>
<name>A0A5C8P3Q0_9BURK</name>
<comment type="caution">
    <text evidence="9">The sequence shown here is derived from an EMBL/GenBank/DDBJ whole genome shotgun (WGS) entry which is preliminary data.</text>
</comment>
<proteinExistence type="inferred from homology"/>
<dbReference type="OrthoDB" id="8683688at2"/>
<dbReference type="Pfam" id="PF03547">
    <property type="entry name" value="Mem_trans"/>
    <property type="match status" value="1"/>
</dbReference>
<feature type="transmembrane region" description="Helical" evidence="8">
    <location>
        <begin position="6"/>
        <end position="22"/>
    </location>
</feature>
<feature type="transmembrane region" description="Helical" evidence="8">
    <location>
        <begin position="65"/>
        <end position="82"/>
    </location>
</feature>
<organism evidence="9 10">
    <name type="scientific">Zeimonas arvi</name>
    <dbReference type="NCBI Taxonomy" id="2498847"/>
    <lineage>
        <taxon>Bacteria</taxon>
        <taxon>Pseudomonadati</taxon>
        <taxon>Pseudomonadota</taxon>
        <taxon>Betaproteobacteria</taxon>
        <taxon>Burkholderiales</taxon>
        <taxon>Burkholderiaceae</taxon>
        <taxon>Zeimonas</taxon>
    </lineage>
</organism>